<dbReference type="STRING" id="28573.A0A0U1LRJ3"/>
<reference evidence="15 16" key="1">
    <citation type="submission" date="2015-04" db="EMBL/GenBank/DDBJ databases">
        <authorList>
            <person name="Syromyatnikov M.Y."/>
            <person name="Popov V.N."/>
        </authorList>
    </citation>
    <scope>NUCLEOTIDE SEQUENCE [LARGE SCALE GENOMIC DNA]</scope>
    <source>
        <strain evidence="15">WF-38-12</strain>
    </source>
</reference>
<sequence>MAPVVLAEGGQGNSDADYFNLLQMHYAHYMLLAMAGAVVLYFVWTMYLKLDAHMRRLHGLGNDTQRFFARDNYRMAWLKRNIVDAPLFRSRHNREFQLSRAINMGTLPSRFQAFCLAGLITMNVVLCVLHVPFSEGVEGFARILRNRTGTLATANLVPLVILAGRNNPLIPLLGLPFDSWNFFHRWIARIVALEAVAHTFSWIAAEVNKAGWAAVAEAFRGSEFILTGLVAAVGFVALVLFASSALRHAFYETFLHFHILLALMAFVALWLHLKEFPQLVYLEVALIAWGIERFVRFAINTYRNILGSKTTAVVQSLPGDAMRITLRLARPWTVRPGQHMYLYIPSVGLWTSHPFSVAWSESERALTEEKGLVMTRQDLMSAQKETISLLVRRRTGFTDTLYKRAEKGVGGQISVFALAEGPYGGLHSLDSYGTVVLFAGGVGITHHVPFIRQLVQGYADGMVAARRVTLVWTIQSPEHLEWIRPWMTTILQMERRRDVLRVMLFISRPRNTKEIQSPSATVQMFPGRPNINTLLDMEIENQIGAMGVMVCGSGSMADDVRLACRQRQAYSNIDLIEESFTW</sequence>
<evidence type="ECO:0000256" key="10">
    <source>
        <dbReference type="ARBA" id="ARBA00023065"/>
    </source>
</evidence>
<name>A0A0U1LRJ3_TALIS</name>
<evidence type="ECO:0000256" key="5">
    <source>
        <dbReference type="ARBA" id="ARBA00022475"/>
    </source>
</evidence>
<organism evidence="15 16">
    <name type="scientific">Talaromyces islandicus</name>
    <name type="common">Penicillium islandicum</name>
    <dbReference type="NCBI Taxonomy" id="28573"/>
    <lineage>
        <taxon>Eukaryota</taxon>
        <taxon>Fungi</taxon>
        <taxon>Dikarya</taxon>
        <taxon>Ascomycota</taxon>
        <taxon>Pezizomycotina</taxon>
        <taxon>Eurotiomycetes</taxon>
        <taxon>Eurotiomycetidae</taxon>
        <taxon>Eurotiales</taxon>
        <taxon>Trichocomaceae</taxon>
        <taxon>Talaromyces</taxon>
        <taxon>Talaromyces sect. Islandici</taxon>
    </lineage>
</organism>
<keyword evidence="10" id="KW-0406">Ion transport</keyword>
<dbReference type="SUPFAM" id="SSF52343">
    <property type="entry name" value="Ferredoxin reductase-like, C-terminal NADP-linked domain"/>
    <property type="match status" value="1"/>
</dbReference>
<dbReference type="PROSITE" id="PS51384">
    <property type="entry name" value="FAD_FR"/>
    <property type="match status" value="1"/>
</dbReference>
<dbReference type="InterPro" id="IPR017927">
    <property type="entry name" value="FAD-bd_FR_type"/>
</dbReference>
<keyword evidence="5" id="KW-1003">Cell membrane</keyword>
<protein>
    <recommendedName>
        <fullName evidence="3">ferric-chelate reductase (NADPH)</fullName>
        <ecNumber evidence="3">1.16.1.9</ecNumber>
    </recommendedName>
</protein>
<evidence type="ECO:0000313" key="16">
    <source>
        <dbReference type="Proteomes" id="UP000054383"/>
    </source>
</evidence>
<keyword evidence="9" id="KW-0560">Oxidoreductase</keyword>
<dbReference type="FunFam" id="3.40.50.80:FF:000023">
    <property type="entry name" value="Putative ferric-chelate reductase"/>
    <property type="match status" value="1"/>
</dbReference>
<keyword evidence="16" id="KW-1185">Reference proteome</keyword>
<feature type="transmembrane region" description="Helical" evidence="13">
    <location>
        <begin position="224"/>
        <end position="242"/>
    </location>
</feature>
<evidence type="ECO:0000313" key="15">
    <source>
        <dbReference type="EMBL" id="CRG85905.1"/>
    </source>
</evidence>
<dbReference type="Gene3D" id="3.40.50.80">
    <property type="entry name" value="Nucleotide-binding domain of ferredoxin-NADP reductase (FNR) module"/>
    <property type="match status" value="1"/>
</dbReference>
<dbReference type="InterPro" id="IPR013112">
    <property type="entry name" value="FAD-bd_8"/>
</dbReference>
<evidence type="ECO:0000256" key="12">
    <source>
        <dbReference type="ARBA" id="ARBA00048483"/>
    </source>
</evidence>
<feature type="transmembrane region" description="Helical" evidence="13">
    <location>
        <begin position="254"/>
        <end position="273"/>
    </location>
</feature>
<feature type="transmembrane region" description="Helical" evidence="13">
    <location>
        <begin position="26"/>
        <end position="48"/>
    </location>
</feature>
<evidence type="ECO:0000256" key="7">
    <source>
        <dbReference type="ARBA" id="ARBA00022982"/>
    </source>
</evidence>
<dbReference type="PANTHER" id="PTHR32361">
    <property type="entry name" value="FERRIC/CUPRIC REDUCTASE TRANSMEMBRANE COMPONENT"/>
    <property type="match status" value="1"/>
</dbReference>
<evidence type="ECO:0000256" key="3">
    <source>
        <dbReference type="ARBA" id="ARBA00012668"/>
    </source>
</evidence>
<dbReference type="InterPro" id="IPR051410">
    <property type="entry name" value="Ferric/Cupric_Reductase"/>
</dbReference>
<dbReference type="CDD" id="cd06186">
    <property type="entry name" value="NOX_Duox_like_FAD_NADP"/>
    <property type="match status" value="1"/>
</dbReference>
<comment type="catalytic activity">
    <reaction evidence="12">
        <text>2 a Fe(II)-siderophore + NADP(+) + H(+) = 2 a Fe(III)-siderophore + NADPH</text>
        <dbReference type="Rhea" id="RHEA:28795"/>
        <dbReference type="Rhea" id="RHEA-COMP:11342"/>
        <dbReference type="Rhea" id="RHEA-COMP:11344"/>
        <dbReference type="ChEBI" id="CHEBI:15378"/>
        <dbReference type="ChEBI" id="CHEBI:29033"/>
        <dbReference type="ChEBI" id="CHEBI:29034"/>
        <dbReference type="ChEBI" id="CHEBI:57783"/>
        <dbReference type="ChEBI" id="CHEBI:58349"/>
        <dbReference type="EC" id="1.16.1.9"/>
    </reaction>
</comment>
<keyword evidence="7" id="KW-0249">Electron transport</keyword>
<dbReference type="InterPro" id="IPR017938">
    <property type="entry name" value="Riboflavin_synthase-like_b-brl"/>
</dbReference>
<dbReference type="OrthoDB" id="4494341at2759"/>
<feature type="transmembrane region" description="Helical" evidence="13">
    <location>
        <begin position="113"/>
        <end position="133"/>
    </location>
</feature>
<evidence type="ECO:0000256" key="1">
    <source>
        <dbReference type="ARBA" id="ARBA00004651"/>
    </source>
</evidence>
<dbReference type="InterPro" id="IPR013130">
    <property type="entry name" value="Fe3_Rdtase_TM_dom"/>
</dbReference>
<evidence type="ECO:0000256" key="2">
    <source>
        <dbReference type="ARBA" id="ARBA00006278"/>
    </source>
</evidence>
<dbReference type="InterPro" id="IPR013121">
    <property type="entry name" value="Fe_red_NAD-bd_6"/>
</dbReference>
<dbReference type="GO" id="GO:0005886">
    <property type="term" value="C:plasma membrane"/>
    <property type="evidence" value="ECO:0007669"/>
    <property type="project" value="UniProtKB-SubCell"/>
</dbReference>
<proteinExistence type="inferred from homology"/>
<evidence type="ECO:0000256" key="4">
    <source>
        <dbReference type="ARBA" id="ARBA00022448"/>
    </source>
</evidence>
<keyword evidence="6 13" id="KW-0812">Transmembrane</keyword>
<evidence type="ECO:0000256" key="6">
    <source>
        <dbReference type="ARBA" id="ARBA00022692"/>
    </source>
</evidence>
<dbReference type="SFLD" id="SFLDS00052">
    <property type="entry name" value="Ferric_Reductase_Domain"/>
    <property type="match status" value="1"/>
</dbReference>
<comment type="similarity">
    <text evidence="2">Belongs to the ferric reductase (FRE) family.</text>
</comment>
<dbReference type="Pfam" id="PF01794">
    <property type="entry name" value="Ferric_reduct"/>
    <property type="match status" value="1"/>
</dbReference>
<evidence type="ECO:0000256" key="9">
    <source>
        <dbReference type="ARBA" id="ARBA00023002"/>
    </source>
</evidence>
<accession>A0A0U1LRJ3</accession>
<evidence type="ECO:0000259" key="14">
    <source>
        <dbReference type="PROSITE" id="PS51384"/>
    </source>
</evidence>
<dbReference type="SFLD" id="SFLDG01168">
    <property type="entry name" value="Ferric_reductase_subgroup_(FRE"/>
    <property type="match status" value="1"/>
</dbReference>
<dbReference type="GO" id="GO:0006879">
    <property type="term" value="P:intracellular iron ion homeostasis"/>
    <property type="evidence" value="ECO:0007669"/>
    <property type="project" value="TreeGrafter"/>
</dbReference>
<evidence type="ECO:0000256" key="13">
    <source>
        <dbReference type="SAM" id="Phobius"/>
    </source>
</evidence>
<dbReference type="OMA" id="NNETQRY"/>
<dbReference type="Pfam" id="PF08030">
    <property type="entry name" value="NAD_binding_6"/>
    <property type="match status" value="1"/>
</dbReference>
<dbReference type="GO" id="GO:0052851">
    <property type="term" value="F:ferric-chelate reductase (NADPH) activity"/>
    <property type="evidence" value="ECO:0007669"/>
    <property type="project" value="UniProtKB-EC"/>
</dbReference>
<evidence type="ECO:0000256" key="8">
    <source>
        <dbReference type="ARBA" id="ARBA00022989"/>
    </source>
</evidence>
<keyword evidence="4" id="KW-0813">Transport</keyword>
<dbReference type="AlphaFoldDB" id="A0A0U1LRJ3"/>
<evidence type="ECO:0000256" key="11">
    <source>
        <dbReference type="ARBA" id="ARBA00023136"/>
    </source>
</evidence>
<dbReference type="Pfam" id="PF08022">
    <property type="entry name" value="FAD_binding_8"/>
    <property type="match status" value="1"/>
</dbReference>
<dbReference type="EMBL" id="CVMT01000002">
    <property type="protein sequence ID" value="CRG85905.1"/>
    <property type="molecule type" value="Genomic_DNA"/>
</dbReference>
<dbReference type="EC" id="1.16.1.9" evidence="3"/>
<dbReference type="GO" id="GO:0006826">
    <property type="term" value="P:iron ion transport"/>
    <property type="evidence" value="ECO:0007669"/>
    <property type="project" value="TreeGrafter"/>
</dbReference>
<keyword evidence="11 13" id="KW-0472">Membrane</keyword>
<dbReference type="GO" id="GO:0015677">
    <property type="term" value="P:copper ion import"/>
    <property type="evidence" value="ECO:0007669"/>
    <property type="project" value="TreeGrafter"/>
</dbReference>
<dbReference type="InterPro" id="IPR039261">
    <property type="entry name" value="FNR_nucleotide-bd"/>
</dbReference>
<dbReference type="PANTHER" id="PTHR32361:SF24">
    <property type="entry name" value="REDUCTASE, PUTATIVE (AFU_ORTHOLOGUE AFUA_3G10820)-RELATED"/>
    <property type="match status" value="1"/>
</dbReference>
<dbReference type="SUPFAM" id="SSF63380">
    <property type="entry name" value="Riboflavin synthase domain-like"/>
    <property type="match status" value="1"/>
</dbReference>
<keyword evidence="8 13" id="KW-1133">Transmembrane helix</keyword>
<comment type="subcellular location">
    <subcellularLocation>
        <location evidence="1">Cell membrane</location>
        <topology evidence="1">Multi-pass membrane protein</topology>
    </subcellularLocation>
</comment>
<gene>
    <name evidence="15" type="ORF">PISL3812_02908</name>
</gene>
<dbReference type="Proteomes" id="UP000054383">
    <property type="component" value="Unassembled WGS sequence"/>
</dbReference>
<feature type="domain" description="FAD-binding FR-type" evidence="14">
    <location>
        <begin position="292"/>
        <end position="429"/>
    </location>
</feature>